<sequence>MKNINIGVSIGEAAHPNEGKTLDKVIKIADKNMYNMKYENKRTNINTQQYSIKRLTLYF</sequence>
<keyword evidence="2" id="KW-1185">Reference proteome</keyword>
<dbReference type="Gene3D" id="3.30.70.270">
    <property type="match status" value="1"/>
</dbReference>
<gene>
    <name evidence="1" type="ORF">DS031_14685</name>
</gene>
<protein>
    <recommendedName>
        <fullName evidence="3">GGDEF domain-containing protein</fullName>
    </recommendedName>
</protein>
<accession>A0A366XR26</accession>
<evidence type="ECO:0000313" key="2">
    <source>
        <dbReference type="Proteomes" id="UP000253314"/>
    </source>
</evidence>
<evidence type="ECO:0000313" key="1">
    <source>
        <dbReference type="EMBL" id="RBW68790.1"/>
    </source>
</evidence>
<evidence type="ECO:0008006" key="3">
    <source>
        <dbReference type="Google" id="ProtNLM"/>
    </source>
</evidence>
<dbReference type="AlphaFoldDB" id="A0A366XR26"/>
<dbReference type="InterPro" id="IPR043128">
    <property type="entry name" value="Rev_trsase/Diguanyl_cyclase"/>
</dbReference>
<dbReference type="EMBL" id="QOCW01000016">
    <property type="protein sequence ID" value="RBW68790.1"/>
    <property type="molecule type" value="Genomic_DNA"/>
</dbReference>
<comment type="caution">
    <text evidence="1">The sequence shown here is derived from an EMBL/GenBank/DDBJ whole genome shotgun (WGS) entry which is preliminary data.</text>
</comment>
<organism evidence="1 2">
    <name type="scientific">Bacillus taeanensis</name>
    <dbReference type="NCBI Taxonomy" id="273032"/>
    <lineage>
        <taxon>Bacteria</taxon>
        <taxon>Bacillati</taxon>
        <taxon>Bacillota</taxon>
        <taxon>Bacilli</taxon>
        <taxon>Bacillales</taxon>
        <taxon>Bacillaceae</taxon>
        <taxon>Bacillus</taxon>
    </lineage>
</organism>
<reference evidence="1 2" key="1">
    <citation type="submission" date="2018-07" db="EMBL/GenBank/DDBJ databases">
        <title>Lottiidibacillus patelloidae gen. nov., sp. nov., isolated from the intestinal tract of a marine limpet and the reclassification of B. taeanensis BH030017T, B. algicola KMM 3737T and B. hwajinpoensis SW-72T as genus Lottiidibacillus.</title>
        <authorList>
            <person name="Liu R."/>
            <person name="Huang Z."/>
        </authorList>
    </citation>
    <scope>NUCLEOTIDE SEQUENCE [LARGE SCALE GENOMIC DNA]</scope>
    <source>
        <strain evidence="1 2">BH030017</strain>
    </source>
</reference>
<dbReference type="Proteomes" id="UP000253314">
    <property type="component" value="Unassembled WGS sequence"/>
</dbReference>
<dbReference type="SUPFAM" id="SSF55073">
    <property type="entry name" value="Nucleotide cyclase"/>
    <property type="match status" value="1"/>
</dbReference>
<name>A0A366XR26_9BACI</name>
<dbReference type="InterPro" id="IPR029787">
    <property type="entry name" value="Nucleotide_cyclase"/>
</dbReference>
<proteinExistence type="predicted"/>